<dbReference type="PANTHER" id="PTHR31973">
    <property type="entry name" value="POLYPROTEIN, PUTATIVE-RELATED"/>
    <property type="match status" value="1"/>
</dbReference>
<dbReference type="Proteomes" id="UP001152484">
    <property type="component" value="Unassembled WGS sequence"/>
</dbReference>
<dbReference type="EMBL" id="CAMAPE010000045">
    <property type="protein sequence ID" value="CAH9103630.1"/>
    <property type="molecule type" value="Genomic_DNA"/>
</dbReference>
<sequence>MKFASPEIFKKQVVRYAVIAGYSIKFSKSEKVKIAAKGKEGCVWRIYASWDGPKESFVVKSLNPNHTCNKQDCENIQAKPRWLAEEYLEEYRKDPNWSRKALQQSVMERFGVRIQRFTCYNVRKQALGISFA</sequence>
<name>A0A9P0ZI22_CUSEU</name>
<proteinExistence type="predicted"/>
<gene>
    <name evidence="1" type="ORF">CEURO_LOCUS16206</name>
</gene>
<keyword evidence="2" id="KW-1185">Reference proteome</keyword>
<organism evidence="1 2">
    <name type="scientific">Cuscuta europaea</name>
    <name type="common">European dodder</name>
    <dbReference type="NCBI Taxonomy" id="41803"/>
    <lineage>
        <taxon>Eukaryota</taxon>
        <taxon>Viridiplantae</taxon>
        <taxon>Streptophyta</taxon>
        <taxon>Embryophyta</taxon>
        <taxon>Tracheophyta</taxon>
        <taxon>Spermatophyta</taxon>
        <taxon>Magnoliopsida</taxon>
        <taxon>eudicotyledons</taxon>
        <taxon>Gunneridae</taxon>
        <taxon>Pentapetalae</taxon>
        <taxon>asterids</taxon>
        <taxon>lamiids</taxon>
        <taxon>Solanales</taxon>
        <taxon>Convolvulaceae</taxon>
        <taxon>Cuscuteae</taxon>
        <taxon>Cuscuta</taxon>
        <taxon>Cuscuta subgen. Cuscuta</taxon>
    </lineage>
</organism>
<reference evidence="1" key="1">
    <citation type="submission" date="2022-07" db="EMBL/GenBank/DDBJ databases">
        <authorList>
            <person name="Macas J."/>
            <person name="Novak P."/>
            <person name="Neumann P."/>
        </authorList>
    </citation>
    <scope>NUCLEOTIDE SEQUENCE</scope>
</reference>
<accession>A0A9P0ZI22</accession>
<evidence type="ECO:0000313" key="1">
    <source>
        <dbReference type="EMBL" id="CAH9103630.1"/>
    </source>
</evidence>
<dbReference type="OrthoDB" id="1304678at2759"/>
<protein>
    <recommendedName>
        <fullName evidence="3">Transposase MuDR plant domain-containing protein</fullName>
    </recommendedName>
</protein>
<evidence type="ECO:0008006" key="3">
    <source>
        <dbReference type="Google" id="ProtNLM"/>
    </source>
</evidence>
<dbReference type="PANTHER" id="PTHR31973:SF187">
    <property type="entry name" value="MUTATOR TRANSPOSASE MUDRA PROTEIN"/>
    <property type="match status" value="1"/>
</dbReference>
<comment type="caution">
    <text evidence="1">The sequence shown here is derived from an EMBL/GenBank/DDBJ whole genome shotgun (WGS) entry which is preliminary data.</text>
</comment>
<dbReference type="AlphaFoldDB" id="A0A9P0ZI22"/>
<evidence type="ECO:0000313" key="2">
    <source>
        <dbReference type="Proteomes" id="UP001152484"/>
    </source>
</evidence>